<organism evidence="7 8">
    <name type="scientific">Anopheles maculatus</name>
    <dbReference type="NCBI Taxonomy" id="74869"/>
    <lineage>
        <taxon>Eukaryota</taxon>
        <taxon>Metazoa</taxon>
        <taxon>Ecdysozoa</taxon>
        <taxon>Arthropoda</taxon>
        <taxon>Hexapoda</taxon>
        <taxon>Insecta</taxon>
        <taxon>Pterygota</taxon>
        <taxon>Neoptera</taxon>
        <taxon>Endopterygota</taxon>
        <taxon>Diptera</taxon>
        <taxon>Nematocera</taxon>
        <taxon>Culicoidea</taxon>
        <taxon>Culicidae</taxon>
        <taxon>Anophelinae</taxon>
        <taxon>Anopheles</taxon>
        <taxon>Anopheles maculatus group</taxon>
    </lineage>
</organism>
<dbReference type="EnsemblMetazoa" id="AMAM013890-RA">
    <property type="protein sequence ID" value="AMAM013890-PA"/>
    <property type="gene ID" value="AMAM013890"/>
</dbReference>
<feature type="transmembrane region" description="Helical" evidence="6">
    <location>
        <begin position="6"/>
        <end position="27"/>
    </location>
</feature>
<feature type="transmembrane region" description="Helical" evidence="6">
    <location>
        <begin position="394"/>
        <end position="413"/>
    </location>
</feature>
<reference evidence="8" key="1">
    <citation type="submission" date="2013-09" db="EMBL/GenBank/DDBJ databases">
        <title>The Genome Sequence of Anopheles maculatus species B.</title>
        <authorList>
            <consortium name="The Broad Institute Genomics Platform"/>
            <person name="Neafsey D.E."/>
            <person name="Besansky N."/>
            <person name="Howell P."/>
            <person name="Walton C."/>
            <person name="Young S.K."/>
            <person name="Zeng Q."/>
            <person name="Gargeya S."/>
            <person name="Fitzgerald M."/>
            <person name="Haas B."/>
            <person name="Abouelleil A."/>
            <person name="Allen A.W."/>
            <person name="Alvarado L."/>
            <person name="Arachchi H.M."/>
            <person name="Berlin A.M."/>
            <person name="Chapman S.B."/>
            <person name="Gainer-Dewar J."/>
            <person name="Goldberg J."/>
            <person name="Griggs A."/>
            <person name="Gujja S."/>
            <person name="Hansen M."/>
            <person name="Howarth C."/>
            <person name="Imamovic A."/>
            <person name="Ireland A."/>
            <person name="Larimer J."/>
            <person name="McCowan C."/>
            <person name="Murphy C."/>
            <person name="Pearson M."/>
            <person name="Poon T.W."/>
            <person name="Priest M."/>
            <person name="Roberts A."/>
            <person name="Saif S."/>
            <person name="Shea T."/>
            <person name="Sisk P."/>
            <person name="Sykes S."/>
            <person name="Wortman J."/>
            <person name="Nusbaum C."/>
            <person name="Birren B."/>
        </authorList>
    </citation>
    <scope>NUCLEOTIDE SEQUENCE [LARGE SCALE GENOMIC DNA]</scope>
    <source>
        <strain evidence="8">maculatus3</strain>
    </source>
</reference>
<dbReference type="GO" id="GO:0007165">
    <property type="term" value="P:signal transduction"/>
    <property type="evidence" value="ECO:0007669"/>
    <property type="project" value="UniProtKB-KW"/>
</dbReference>
<feature type="transmembrane region" description="Helical" evidence="6">
    <location>
        <begin position="129"/>
        <end position="150"/>
    </location>
</feature>
<dbReference type="Pfam" id="PF08395">
    <property type="entry name" value="7tm_7"/>
    <property type="match status" value="2"/>
</dbReference>
<keyword evidence="6" id="KW-0807">Transducer</keyword>
<dbReference type="InterPro" id="IPR013604">
    <property type="entry name" value="7TM_chemorcpt"/>
</dbReference>
<comment type="similarity">
    <text evidence="6">Belongs to the insect chemoreceptor superfamily. Gustatory receptor (GR) family.</text>
</comment>
<dbReference type="Proteomes" id="UP000075901">
    <property type="component" value="Unassembled WGS sequence"/>
</dbReference>
<evidence type="ECO:0000256" key="1">
    <source>
        <dbReference type="ARBA" id="ARBA00004651"/>
    </source>
</evidence>
<evidence type="ECO:0000256" key="4">
    <source>
        <dbReference type="ARBA" id="ARBA00022989"/>
    </source>
</evidence>
<evidence type="ECO:0000313" key="7">
    <source>
        <dbReference type="EnsemblMetazoa" id="AMAM013890-PA"/>
    </source>
</evidence>
<evidence type="ECO:0000256" key="5">
    <source>
        <dbReference type="ARBA" id="ARBA00023136"/>
    </source>
</evidence>
<feature type="transmembrane region" description="Helical" evidence="6">
    <location>
        <begin position="254"/>
        <end position="276"/>
    </location>
</feature>
<comment type="function">
    <text evidence="6">Gustatory receptor which mediates acceptance or avoidance behavior, depending on its substrates.</text>
</comment>
<feature type="transmembrane region" description="Helical" evidence="6">
    <location>
        <begin position="461"/>
        <end position="482"/>
    </location>
</feature>
<feature type="transmembrane region" description="Helical" evidence="6">
    <location>
        <begin position="170"/>
        <end position="195"/>
    </location>
</feature>
<keyword evidence="4 6" id="KW-1133">Transmembrane helix</keyword>
<keyword evidence="8" id="KW-1185">Reference proteome</keyword>
<keyword evidence="3 6" id="KW-0812">Transmembrane</keyword>
<feature type="transmembrane region" description="Helical" evidence="6">
    <location>
        <begin position="39"/>
        <end position="63"/>
    </location>
</feature>
<evidence type="ECO:0000256" key="6">
    <source>
        <dbReference type="RuleBase" id="RU363108"/>
    </source>
</evidence>
<protein>
    <recommendedName>
        <fullName evidence="6">Gustatory receptor</fullName>
    </recommendedName>
</protein>
<feature type="transmembrane region" description="Helical" evidence="6">
    <location>
        <begin position="75"/>
        <end position="97"/>
    </location>
</feature>
<feature type="transmembrane region" description="Helical" evidence="6">
    <location>
        <begin position="296"/>
        <end position="316"/>
    </location>
</feature>
<name>A0A182SUV0_9DIPT</name>
<keyword evidence="2 6" id="KW-1003">Cell membrane</keyword>
<accession>A0A182SUV0</accession>
<keyword evidence="5 6" id="KW-0472">Membrane</keyword>
<sequence>MQAQRWLVVFEGFALKFVFAILPLHFDRQNQRFKIRLKDLIVCIVCLVVYAVLAPIICVVLYTMNFDADNQITNVLSAFQFAFIYLFILVVQAMFVAKKETLHRLLNEMFDLKHVLEHVLRRPMLEFRLYSVIFLKIIFLDICIQVLSLYTFEESTLERATVALTVSSMLFYGMMYFVTIIENFILLGLLICGVMQMMINMIVKQLASRQQEWSKLQESTIGKPPSPGLVQMYMLHCRNVEIVKKFMDTLNFPTLMLIGWYFFMIVYSVYYMYVFVFEASQRGMRMDEVKACTNSTIFFLYQCMQLYLLALVPSVYTDQAEKMMRLLNVVSANQHQHRLDQDRLFELLMVDCTHRNYSISNYGMYAMNRALLFGNDVPTKPQIAVGVCFLMMRYVFTALVNLYLVGLMIGTLIQGSINSKLASFGEQQSNEEMASAFLHQLYMLHCKIAELEKQFMVAMNLPILMLNCFYFFTIVFSVSILADG</sequence>
<comment type="subcellular location">
    <subcellularLocation>
        <location evidence="1 6">Cell membrane</location>
        <topology evidence="1 6">Multi-pass membrane protein</topology>
    </subcellularLocation>
</comment>
<evidence type="ECO:0000313" key="8">
    <source>
        <dbReference type="Proteomes" id="UP000075901"/>
    </source>
</evidence>
<dbReference type="VEuPathDB" id="VectorBase:AMAM013890"/>
<dbReference type="GO" id="GO:0005886">
    <property type="term" value="C:plasma membrane"/>
    <property type="evidence" value="ECO:0007669"/>
    <property type="project" value="UniProtKB-SubCell"/>
</dbReference>
<reference evidence="7" key="2">
    <citation type="submission" date="2020-05" db="UniProtKB">
        <authorList>
            <consortium name="EnsemblMetazoa"/>
        </authorList>
    </citation>
    <scope>IDENTIFICATION</scope>
    <source>
        <strain evidence="7">maculatus3</strain>
    </source>
</reference>
<keyword evidence="6" id="KW-0675">Receptor</keyword>
<evidence type="ECO:0000256" key="3">
    <source>
        <dbReference type="ARBA" id="ARBA00022692"/>
    </source>
</evidence>
<proteinExistence type="inferred from homology"/>
<dbReference type="AlphaFoldDB" id="A0A182SUV0"/>
<comment type="caution">
    <text evidence="6">Lacks conserved residue(s) required for the propagation of feature annotation.</text>
</comment>
<dbReference type="GO" id="GO:0050909">
    <property type="term" value="P:sensory perception of taste"/>
    <property type="evidence" value="ECO:0007669"/>
    <property type="project" value="InterPro"/>
</dbReference>
<evidence type="ECO:0000256" key="2">
    <source>
        <dbReference type="ARBA" id="ARBA00022475"/>
    </source>
</evidence>